<protein>
    <submittedName>
        <fullName evidence="1">12577_t:CDS:1</fullName>
    </submittedName>
</protein>
<reference evidence="1 2" key="1">
    <citation type="submission" date="2021-06" db="EMBL/GenBank/DDBJ databases">
        <authorList>
            <person name="Kallberg Y."/>
            <person name="Tangrot J."/>
            <person name="Rosling A."/>
        </authorList>
    </citation>
    <scope>NUCLEOTIDE SEQUENCE [LARGE SCALE GENOMIC DNA]</scope>
    <source>
        <strain evidence="1 2">120-4 pot B 10/14</strain>
    </source>
</reference>
<sequence>VDTFIQQQQLLANRKEEVLIWISYENFANVKYLTEGGFGKIYKAEWVDGLIEHFNTKSNKPKIGI</sequence>
<organism evidence="1 2">
    <name type="scientific">Gigaspora margarita</name>
    <dbReference type="NCBI Taxonomy" id="4874"/>
    <lineage>
        <taxon>Eukaryota</taxon>
        <taxon>Fungi</taxon>
        <taxon>Fungi incertae sedis</taxon>
        <taxon>Mucoromycota</taxon>
        <taxon>Glomeromycotina</taxon>
        <taxon>Glomeromycetes</taxon>
        <taxon>Diversisporales</taxon>
        <taxon>Gigasporaceae</taxon>
        <taxon>Gigaspora</taxon>
    </lineage>
</organism>
<accession>A0ABN7VP90</accession>
<feature type="non-terminal residue" evidence="1">
    <location>
        <position position="1"/>
    </location>
</feature>
<gene>
    <name evidence="1" type="ORF">GMARGA_LOCUS21051</name>
</gene>
<proteinExistence type="predicted"/>
<dbReference type="EMBL" id="CAJVQB010019061">
    <property type="protein sequence ID" value="CAG8789748.1"/>
    <property type="molecule type" value="Genomic_DNA"/>
</dbReference>
<dbReference type="Proteomes" id="UP000789901">
    <property type="component" value="Unassembled WGS sequence"/>
</dbReference>
<evidence type="ECO:0000313" key="2">
    <source>
        <dbReference type="Proteomes" id="UP000789901"/>
    </source>
</evidence>
<keyword evidence="2" id="KW-1185">Reference proteome</keyword>
<comment type="caution">
    <text evidence="1">The sequence shown here is derived from an EMBL/GenBank/DDBJ whole genome shotgun (WGS) entry which is preliminary data.</text>
</comment>
<name>A0ABN7VP90_GIGMA</name>
<evidence type="ECO:0000313" key="1">
    <source>
        <dbReference type="EMBL" id="CAG8789748.1"/>
    </source>
</evidence>